<evidence type="ECO:0000313" key="2">
    <source>
        <dbReference type="EMBL" id="NLV14383.1"/>
    </source>
</evidence>
<evidence type="ECO:0000313" key="3">
    <source>
        <dbReference type="Proteomes" id="UP000641625"/>
    </source>
</evidence>
<evidence type="ECO:0008006" key="4">
    <source>
        <dbReference type="Google" id="ProtNLM"/>
    </source>
</evidence>
<dbReference type="InterPro" id="IPR055985">
    <property type="entry name" value="DUF7563"/>
</dbReference>
<name>A0A847UF14_HALAR</name>
<comment type="caution">
    <text evidence="2">The sequence shown here is derived from an EMBL/GenBank/DDBJ whole genome shotgun (WGS) entry which is preliminary data.</text>
</comment>
<proteinExistence type="predicted"/>
<feature type="region of interest" description="Disordered" evidence="1">
    <location>
        <begin position="38"/>
        <end position="70"/>
    </location>
</feature>
<organism evidence="2 3">
    <name type="scientific">Haloarcula argentinensis</name>
    <dbReference type="NCBI Taxonomy" id="43776"/>
    <lineage>
        <taxon>Archaea</taxon>
        <taxon>Methanobacteriati</taxon>
        <taxon>Methanobacteriota</taxon>
        <taxon>Stenosarchaea group</taxon>
        <taxon>Halobacteria</taxon>
        <taxon>Halobacteriales</taxon>
        <taxon>Haloarculaceae</taxon>
        <taxon>Haloarcula</taxon>
    </lineage>
</organism>
<protein>
    <recommendedName>
        <fullName evidence="4">Small CPxCG-related zinc finger protein</fullName>
    </recommendedName>
</protein>
<dbReference type="AlphaFoldDB" id="A0A847UF14"/>
<feature type="compositionally biased region" description="Basic and acidic residues" evidence="1">
    <location>
        <begin position="38"/>
        <end position="49"/>
    </location>
</feature>
<gene>
    <name evidence="2" type="ORF">GOC77_14035</name>
</gene>
<evidence type="ECO:0000256" key="1">
    <source>
        <dbReference type="SAM" id="MobiDB-lite"/>
    </source>
</evidence>
<accession>A0A847UF14</accession>
<dbReference type="EMBL" id="WOWA01000007">
    <property type="protein sequence ID" value="NLV14383.1"/>
    <property type="molecule type" value="Genomic_DNA"/>
</dbReference>
<dbReference type="Pfam" id="PF24444">
    <property type="entry name" value="DUF7563"/>
    <property type="match status" value="1"/>
</dbReference>
<reference evidence="2" key="1">
    <citation type="submission" date="2019-12" db="EMBL/GenBank/DDBJ databases">
        <title>Whole genome sequencing of Haloarcula argentinensis strain pws5.</title>
        <authorList>
            <person name="Verma D.K."/>
            <person name="Gopal K."/>
            <person name="Prasad E.S."/>
        </authorList>
    </citation>
    <scope>NUCLEOTIDE SEQUENCE</scope>
    <source>
        <strain evidence="2">Pws5</strain>
    </source>
</reference>
<dbReference type="Proteomes" id="UP000641625">
    <property type="component" value="Unassembled WGS sequence"/>
</dbReference>
<sequence>MPECQNCGTHVTEQYVAVFAPNGLNHPRCCPSCQDKIRGSDGKVRDARARRQGNGEDPVSYDEDLAGGSA</sequence>
<dbReference type="RefSeq" id="WP_170097807.1">
    <property type="nucleotide sequence ID" value="NZ_WOWA01000007.1"/>
</dbReference>
<feature type="compositionally biased region" description="Acidic residues" evidence="1">
    <location>
        <begin position="59"/>
        <end position="70"/>
    </location>
</feature>